<feature type="domain" description="CBM2" evidence="10">
    <location>
        <begin position="372"/>
        <end position="481"/>
    </location>
</feature>
<dbReference type="InterPro" id="IPR012291">
    <property type="entry name" value="CBM2_carb-bd_dom_sf"/>
</dbReference>
<dbReference type="InterPro" id="IPR008266">
    <property type="entry name" value="Tyr_kinase_AS"/>
</dbReference>
<dbReference type="PROSITE" id="PS00109">
    <property type="entry name" value="PROTEIN_KINASE_TYR"/>
    <property type="match status" value="1"/>
</dbReference>
<keyword evidence="4 7" id="KW-0547">Nucleotide-binding</keyword>
<dbReference type="InterPro" id="IPR008965">
    <property type="entry name" value="CBM2/CBM3_carb-bd_dom_sf"/>
</dbReference>
<dbReference type="Pfam" id="PF00069">
    <property type="entry name" value="Pkinase"/>
    <property type="match status" value="1"/>
</dbReference>
<evidence type="ECO:0000259" key="10">
    <source>
        <dbReference type="PROSITE" id="PS51173"/>
    </source>
</evidence>
<evidence type="ECO:0000256" key="3">
    <source>
        <dbReference type="ARBA" id="ARBA00022679"/>
    </source>
</evidence>
<keyword evidence="6 7" id="KW-0067">ATP-binding</keyword>
<evidence type="ECO:0000313" key="11">
    <source>
        <dbReference type="EMBL" id="MBO4207804.1"/>
    </source>
</evidence>
<dbReference type="InterPro" id="IPR011009">
    <property type="entry name" value="Kinase-like_dom_sf"/>
</dbReference>
<dbReference type="PROSITE" id="PS51173">
    <property type="entry name" value="CBM2"/>
    <property type="match status" value="1"/>
</dbReference>
<reference evidence="11 12" key="1">
    <citation type="submission" date="2019-12" db="EMBL/GenBank/DDBJ databases">
        <title>Whole genome sequencing of endophytic Actinobacterium Micromonospora sp. MPMI6T.</title>
        <authorList>
            <person name="Evv R."/>
            <person name="Podile A.R."/>
        </authorList>
    </citation>
    <scope>NUCLEOTIDE SEQUENCE [LARGE SCALE GENOMIC DNA]</scope>
    <source>
        <strain evidence="11 12">MPMI6</strain>
    </source>
</reference>
<dbReference type="Gene3D" id="2.60.40.290">
    <property type="match status" value="1"/>
</dbReference>
<dbReference type="SMART" id="SM00637">
    <property type="entry name" value="CBD_II"/>
    <property type="match status" value="1"/>
</dbReference>
<dbReference type="Proteomes" id="UP000823521">
    <property type="component" value="Unassembled WGS sequence"/>
</dbReference>
<keyword evidence="5 11" id="KW-0418">Kinase</keyword>
<evidence type="ECO:0000256" key="4">
    <source>
        <dbReference type="ARBA" id="ARBA00022741"/>
    </source>
</evidence>
<dbReference type="EC" id="2.7.11.1" evidence="1"/>
<dbReference type="PANTHER" id="PTHR43289">
    <property type="entry name" value="MITOGEN-ACTIVATED PROTEIN KINASE KINASE KINASE 20-RELATED"/>
    <property type="match status" value="1"/>
</dbReference>
<dbReference type="EMBL" id="WVUH01000146">
    <property type="protein sequence ID" value="MBO4207804.1"/>
    <property type="molecule type" value="Genomic_DNA"/>
</dbReference>
<evidence type="ECO:0000256" key="8">
    <source>
        <dbReference type="SAM" id="MobiDB-lite"/>
    </source>
</evidence>
<dbReference type="CDD" id="cd14014">
    <property type="entry name" value="STKc_PknB_like"/>
    <property type="match status" value="1"/>
</dbReference>
<accession>A0ABS3VTE0</accession>
<protein>
    <recommendedName>
        <fullName evidence="1">non-specific serine/threonine protein kinase</fullName>
        <ecNumber evidence="1">2.7.11.1</ecNumber>
    </recommendedName>
</protein>
<dbReference type="SUPFAM" id="SSF56112">
    <property type="entry name" value="Protein kinase-like (PK-like)"/>
    <property type="match status" value="1"/>
</dbReference>
<dbReference type="InterPro" id="IPR000719">
    <property type="entry name" value="Prot_kinase_dom"/>
</dbReference>
<dbReference type="Pfam" id="PF00553">
    <property type="entry name" value="CBM_2"/>
    <property type="match status" value="1"/>
</dbReference>
<evidence type="ECO:0000256" key="7">
    <source>
        <dbReference type="PROSITE-ProRule" id="PRU10141"/>
    </source>
</evidence>
<feature type="compositionally biased region" description="Low complexity" evidence="8">
    <location>
        <begin position="512"/>
        <end position="526"/>
    </location>
</feature>
<feature type="region of interest" description="Disordered" evidence="8">
    <location>
        <begin position="489"/>
        <end position="549"/>
    </location>
</feature>
<gene>
    <name evidence="11" type="ORF">GSF22_17595</name>
</gene>
<dbReference type="Gene3D" id="1.10.510.10">
    <property type="entry name" value="Transferase(Phosphotransferase) domain 1"/>
    <property type="match status" value="1"/>
</dbReference>
<dbReference type="RefSeq" id="WP_208814717.1">
    <property type="nucleotide sequence ID" value="NZ_WVUH01000146.1"/>
</dbReference>
<keyword evidence="2" id="KW-0723">Serine/threonine-protein kinase</keyword>
<dbReference type="Gene3D" id="3.30.200.20">
    <property type="entry name" value="Phosphorylase Kinase, domain 1"/>
    <property type="match status" value="1"/>
</dbReference>
<feature type="binding site" evidence="7">
    <location>
        <position position="45"/>
    </location>
    <ligand>
        <name>ATP</name>
        <dbReference type="ChEBI" id="CHEBI:30616"/>
    </ligand>
</feature>
<proteinExistence type="predicted"/>
<evidence type="ECO:0000256" key="2">
    <source>
        <dbReference type="ARBA" id="ARBA00022527"/>
    </source>
</evidence>
<evidence type="ECO:0000256" key="5">
    <source>
        <dbReference type="ARBA" id="ARBA00022777"/>
    </source>
</evidence>
<dbReference type="PROSITE" id="PS00107">
    <property type="entry name" value="PROTEIN_KINASE_ATP"/>
    <property type="match status" value="1"/>
</dbReference>
<dbReference type="SUPFAM" id="SSF49384">
    <property type="entry name" value="Carbohydrate-binding domain"/>
    <property type="match status" value="1"/>
</dbReference>
<evidence type="ECO:0000256" key="6">
    <source>
        <dbReference type="ARBA" id="ARBA00022840"/>
    </source>
</evidence>
<keyword evidence="3" id="KW-0808">Transferase</keyword>
<dbReference type="PROSITE" id="PS50011">
    <property type="entry name" value="PROTEIN_KINASE_DOM"/>
    <property type="match status" value="1"/>
</dbReference>
<dbReference type="GO" id="GO:0016301">
    <property type="term" value="F:kinase activity"/>
    <property type="evidence" value="ECO:0007669"/>
    <property type="project" value="UniProtKB-KW"/>
</dbReference>
<feature type="compositionally biased region" description="Gly residues" evidence="8">
    <location>
        <begin position="527"/>
        <end position="538"/>
    </location>
</feature>
<feature type="domain" description="Protein kinase" evidence="9">
    <location>
        <begin position="16"/>
        <end position="279"/>
    </location>
</feature>
<comment type="caution">
    <text evidence="11">The sequence shown here is derived from an EMBL/GenBank/DDBJ whole genome shotgun (WGS) entry which is preliminary data.</text>
</comment>
<evidence type="ECO:0000313" key="12">
    <source>
        <dbReference type="Proteomes" id="UP000823521"/>
    </source>
</evidence>
<feature type="compositionally biased region" description="Low complexity" evidence="8">
    <location>
        <begin position="489"/>
        <end position="504"/>
    </location>
</feature>
<sequence>MGGAVRHGAQLLGDRYRLVEQLGSGGMSVVWRGYDEVLGRQVAVKVLASRLASDREFRHRIRIEAQAAARLCHPHITNVYDYGESVQVGLTVPYVVMELVDGESLTARLARCGALPWREAVTVGAEVASALATAHARGVVHRDVTPGNVMLTATGARVVDFGISALVGESDTTPNGALLGTPAYLAPERLDRGQVSPATDVYALGLLLYRMLTGRLPWQASTSTQMLRAHLYTEPAPMGPVEGLPEEVADLVHRCLAKQPTDRPDSAEVARTLAAAAGLAALVPVSPAPVSGGAEDPAVMANAGTTILPWSAATDALPLSAARARRVTDRRHRVQVAAVGVGLLAVTGAMWGLTSRSPASGGVEKPTEARMVVGEPAGCAVRYALRRDTGKTFEAEVGIANTGSRALPAALRFDFPGTQRLVKAGGAQWHQQGATVLLRPPADDAGLAPGAATRVTLSGRYDTGNPLPVRFRIGDTDCAVQVSGVAGVPVTTAPAPTAGPRGTKATGGAGSSGNSSGGQKKSTSGNKGKGPGEGPGKGAGRDDDDGEDD</sequence>
<dbReference type="InterPro" id="IPR001919">
    <property type="entry name" value="CBD2"/>
</dbReference>
<dbReference type="PANTHER" id="PTHR43289:SF6">
    <property type="entry name" value="SERINE_THREONINE-PROTEIN KINASE NEKL-3"/>
    <property type="match status" value="1"/>
</dbReference>
<name>A0ABS3VTE0_MICEH</name>
<dbReference type="InterPro" id="IPR017441">
    <property type="entry name" value="Protein_kinase_ATP_BS"/>
</dbReference>
<evidence type="ECO:0000259" key="9">
    <source>
        <dbReference type="PROSITE" id="PS50011"/>
    </source>
</evidence>
<evidence type="ECO:0000256" key="1">
    <source>
        <dbReference type="ARBA" id="ARBA00012513"/>
    </source>
</evidence>
<organism evidence="11 12">
    <name type="scientific">Micromonospora echinofusca</name>
    <dbReference type="NCBI Taxonomy" id="47858"/>
    <lineage>
        <taxon>Bacteria</taxon>
        <taxon>Bacillati</taxon>
        <taxon>Actinomycetota</taxon>
        <taxon>Actinomycetes</taxon>
        <taxon>Micromonosporales</taxon>
        <taxon>Micromonosporaceae</taxon>
        <taxon>Micromonospora</taxon>
    </lineage>
</organism>
<keyword evidence="12" id="KW-1185">Reference proteome</keyword>